<comment type="similarity">
    <text evidence="3">Belongs to the FMN-dependent alpha-hydroxy acid dehydrogenase family.</text>
</comment>
<dbReference type="InterPro" id="IPR008259">
    <property type="entry name" value="FMN_hydac_DH_AS"/>
</dbReference>
<dbReference type="InterPro" id="IPR037396">
    <property type="entry name" value="FMN_HAD"/>
</dbReference>
<feature type="binding site" evidence="5">
    <location>
        <position position="191"/>
    </location>
    <ligand>
        <name>FMN</name>
        <dbReference type="ChEBI" id="CHEBI:58210"/>
    </ligand>
</feature>
<feature type="binding site" evidence="5">
    <location>
        <position position="306"/>
    </location>
    <ligand>
        <name>glyoxylate</name>
        <dbReference type="ChEBI" id="CHEBI:36655"/>
    </ligand>
</feature>
<proteinExistence type="inferred from homology"/>
<name>A0A0N0RST4_ESCWE</name>
<evidence type="ECO:0000256" key="5">
    <source>
        <dbReference type="PIRSR" id="PIRSR000138-2"/>
    </source>
</evidence>
<feature type="binding site" evidence="5">
    <location>
        <position position="59"/>
    </location>
    <ligand>
        <name>glyoxylate</name>
        <dbReference type="ChEBI" id="CHEBI:36655"/>
    </ligand>
</feature>
<feature type="binding site" evidence="5">
    <location>
        <position position="141"/>
    </location>
    <ligand>
        <name>FMN</name>
        <dbReference type="ChEBI" id="CHEBI:58210"/>
    </ligand>
</feature>
<evidence type="ECO:0000313" key="7">
    <source>
        <dbReference type="EMBL" id="KOS16679.1"/>
    </source>
</evidence>
<evidence type="ECO:0000256" key="1">
    <source>
        <dbReference type="ARBA" id="ARBA00001917"/>
    </source>
</evidence>
<feature type="binding site" evidence="5">
    <location>
        <position position="200"/>
    </location>
    <ligand>
        <name>glyoxylate</name>
        <dbReference type="ChEBI" id="CHEBI:36655"/>
    </ligand>
</feature>
<accession>A0A0N0RST4</accession>
<feature type="binding site" evidence="5">
    <location>
        <position position="163"/>
    </location>
    <ligand>
        <name>FMN</name>
        <dbReference type="ChEBI" id="CHEBI:58210"/>
    </ligand>
</feature>
<feature type="binding site" evidence="5">
    <location>
        <begin position="357"/>
        <end position="358"/>
    </location>
    <ligand>
        <name>FMN</name>
        <dbReference type="ChEBI" id="CHEBI:58210"/>
    </ligand>
</feature>
<gene>
    <name evidence="7" type="ORF">ESCO_004888</name>
</gene>
<sequence>MDFSIPPDSDDGKPAAYCLYIRTLVHDAVFVGTAPVVTADPNALQQQAEKMMNRAGYDYIRGGTGEGASLDANRRAFRQWQLIPRVLTPTNPRDLSVTLFGEKYDSPILMAPFGIQGVIHQDKEIGVAAACAALRVPFILSTAASTSFEDLVHAVPSSPKWYQLFWPRDDELTVSLLARARACEFKVLVVTLDVWTMTWRPLDLDHANFGRLIANGSRIGLTDPVFLRKFADATGGLTPAELKTEADAYWASEVVPGSSRSWEDLAFLREHWDGPIVLKGIMTTEDALLAAQHGADGIIVSNHGGRQVDGSYGTLDVLPEIVDAVGDRLTVLVDSGFRTGADVIKGLALGAKGVLVGRPVAYGLGIHGRKGAEAVLAGLLADVDTTMGYLGAKSIADLKPSILRMA</sequence>
<dbReference type="GO" id="GO:0004497">
    <property type="term" value="F:monooxygenase activity"/>
    <property type="evidence" value="ECO:0007669"/>
    <property type="project" value="UniProtKB-KW"/>
</dbReference>
<dbReference type="GO" id="GO:0010181">
    <property type="term" value="F:FMN binding"/>
    <property type="evidence" value="ECO:0007669"/>
    <property type="project" value="InterPro"/>
</dbReference>
<evidence type="ECO:0000259" key="6">
    <source>
        <dbReference type="PROSITE" id="PS51349"/>
    </source>
</evidence>
<feature type="binding site" evidence="5">
    <location>
        <position position="301"/>
    </location>
    <ligand>
        <name>FMN</name>
        <dbReference type="ChEBI" id="CHEBI:58210"/>
    </ligand>
</feature>
<feature type="domain" description="FMN hydroxy acid dehydrogenase" evidence="6">
    <location>
        <begin position="33"/>
        <end position="406"/>
    </location>
</feature>
<reference evidence="7 8" key="1">
    <citation type="submission" date="2015-07" db="EMBL/GenBank/DDBJ databases">
        <title>The genome of the fungus Escovopsis weberi, a specialized disease agent of ant agriculture.</title>
        <authorList>
            <person name="de Man T.J."/>
            <person name="Stajich J.E."/>
            <person name="Kubicek C.P."/>
            <person name="Chenthamara K."/>
            <person name="Atanasova L."/>
            <person name="Druzhinina I.S."/>
            <person name="Birnbaum S."/>
            <person name="Barribeau S.M."/>
            <person name="Teiling C."/>
            <person name="Suen G."/>
            <person name="Currie C."/>
            <person name="Gerardo N.M."/>
        </authorList>
    </citation>
    <scope>NUCLEOTIDE SEQUENCE [LARGE SCALE GENOMIC DNA]</scope>
</reference>
<feature type="binding site" evidence="5">
    <location>
        <begin position="334"/>
        <end position="338"/>
    </location>
    <ligand>
        <name>FMN</name>
        <dbReference type="ChEBI" id="CHEBI:58210"/>
    </ligand>
</feature>
<evidence type="ECO:0000256" key="2">
    <source>
        <dbReference type="ARBA" id="ARBA00023002"/>
    </source>
</evidence>
<dbReference type="Proteomes" id="UP000053831">
    <property type="component" value="Unassembled WGS sequence"/>
</dbReference>
<evidence type="ECO:0000256" key="4">
    <source>
        <dbReference type="PIRSR" id="PIRSR000138-1"/>
    </source>
</evidence>
<comment type="caution">
    <text evidence="7">The sequence shown here is derived from an EMBL/GenBank/DDBJ whole genome shotgun (WGS) entry which is preliminary data.</text>
</comment>
<comment type="cofactor">
    <cofactor evidence="1">
        <name>FMN</name>
        <dbReference type="ChEBI" id="CHEBI:58210"/>
    </cofactor>
</comment>
<feature type="active site" description="Proton acceptor" evidence="4">
    <location>
        <position position="303"/>
    </location>
</feature>
<dbReference type="PANTHER" id="PTHR10578:SF86">
    <property type="entry name" value="DEPENDENT DEHYDROGENASE, PUTATIVE (AFU_ORTHOLOGUE AFUA_6G02720)-RELATED"/>
    <property type="match status" value="1"/>
</dbReference>
<dbReference type="PANTHER" id="PTHR10578">
    <property type="entry name" value="S -2-HYDROXY-ACID OXIDASE-RELATED"/>
    <property type="match status" value="1"/>
</dbReference>
<feature type="binding site" evidence="5">
    <location>
        <position position="303"/>
    </location>
    <ligand>
        <name>glyoxylate</name>
        <dbReference type="ChEBI" id="CHEBI:36655"/>
    </ligand>
</feature>
<dbReference type="STRING" id="150374.A0A0N0RST4"/>
<dbReference type="InterPro" id="IPR013785">
    <property type="entry name" value="Aldolase_TIM"/>
</dbReference>
<dbReference type="PIRSF" id="PIRSF000138">
    <property type="entry name" value="Al-hdrx_acd_dh"/>
    <property type="match status" value="1"/>
</dbReference>
<dbReference type="Gene3D" id="3.20.20.70">
    <property type="entry name" value="Aldolase class I"/>
    <property type="match status" value="1"/>
</dbReference>
<dbReference type="Pfam" id="PF01070">
    <property type="entry name" value="FMN_dh"/>
    <property type="match status" value="1"/>
</dbReference>
<dbReference type="OrthoDB" id="25826at2759"/>
<dbReference type="InterPro" id="IPR000262">
    <property type="entry name" value="FMN-dep_DH"/>
</dbReference>
<dbReference type="AlphaFoldDB" id="A0A0N0RST4"/>
<evidence type="ECO:0000256" key="3">
    <source>
        <dbReference type="ARBA" id="ARBA00024042"/>
    </source>
</evidence>
<keyword evidence="5" id="KW-0285">Flavoprotein</keyword>
<organism evidence="7 8">
    <name type="scientific">Escovopsis weberi</name>
    <dbReference type="NCBI Taxonomy" id="150374"/>
    <lineage>
        <taxon>Eukaryota</taxon>
        <taxon>Fungi</taxon>
        <taxon>Dikarya</taxon>
        <taxon>Ascomycota</taxon>
        <taxon>Pezizomycotina</taxon>
        <taxon>Sordariomycetes</taxon>
        <taxon>Hypocreomycetidae</taxon>
        <taxon>Hypocreales</taxon>
        <taxon>Hypocreaceae</taxon>
        <taxon>Escovopsis</taxon>
    </lineage>
</organism>
<dbReference type="EMBL" id="LGSR01000029">
    <property type="protein sequence ID" value="KOS16679.1"/>
    <property type="molecule type" value="Genomic_DNA"/>
</dbReference>
<dbReference type="PROSITE" id="PS00557">
    <property type="entry name" value="FMN_HYDROXY_ACID_DH_1"/>
    <property type="match status" value="1"/>
</dbReference>
<dbReference type="SUPFAM" id="SSF51395">
    <property type="entry name" value="FMN-linked oxidoreductases"/>
    <property type="match status" value="1"/>
</dbReference>
<protein>
    <submittedName>
        <fullName evidence="7">Putative lactate 2-monooxygenase</fullName>
    </submittedName>
</protein>
<keyword evidence="5" id="KW-0288">FMN</keyword>
<keyword evidence="8" id="KW-1185">Reference proteome</keyword>
<keyword evidence="2" id="KW-0560">Oxidoreductase</keyword>
<dbReference type="PROSITE" id="PS51349">
    <property type="entry name" value="FMN_HYDROXY_ACID_DH_2"/>
    <property type="match status" value="1"/>
</dbReference>
<dbReference type="InterPro" id="IPR012133">
    <property type="entry name" value="Alpha-hydoxy_acid_DH_FMN"/>
</dbReference>
<feature type="binding site" evidence="5">
    <location>
        <begin position="112"/>
        <end position="114"/>
    </location>
    <ligand>
        <name>FMN</name>
        <dbReference type="ChEBI" id="CHEBI:58210"/>
    </ligand>
</feature>
<feature type="binding site" evidence="5">
    <location>
        <position position="279"/>
    </location>
    <ligand>
        <name>FMN</name>
        <dbReference type="ChEBI" id="CHEBI:58210"/>
    </ligand>
</feature>
<evidence type="ECO:0000313" key="8">
    <source>
        <dbReference type="Proteomes" id="UP000053831"/>
    </source>
</evidence>
<keyword evidence="7" id="KW-0503">Monooxygenase</keyword>